<protein>
    <submittedName>
        <fullName evidence="6">Splicing factor, arginine/serine-rich, putative</fullName>
    </submittedName>
</protein>
<feature type="compositionally biased region" description="Low complexity" evidence="3">
    <location>
        <begin position="367"/>
        <end position="383"/>
    </location>
</feature>
<dbReference type="AlphaFoldDB" id="B9SVZ5"/>
<dbReference type="EMBL" id="EQ974180">
    <property type="protein sequence ID" value="EEF32219.1"/>
    <property type="molecule type" value="Genomic_DNA"/>
</dbReference>
<feature type="compositionally biased region" description="Basic and acidic residues" evidence="3">
    <location>
        <begin position="460"/>
        <end position="471"/>
    </location>
</feature>
<dbReference type="Proteomes" id="UP000008311">
    <property type="component" value="Unassembled WGS sequence"/>
</dbReference>
<accession>B9SVZ5</accession>
<dbReference type="STRING" id="3988.B9SVZ5"/>
<dbReference type="eggNOG" id="ENOG502QW3B">
    <property type="taxonomic scope" value="Eukaryota"/>
</dbReference>
<dbReference type="Pfam" id="PF00076">
    <property type="entry name" value="RRM_1"/>
    <property type="match status" value="1"/>
</dbReference>
<sequence length="676" mass="76471">MSLYIGNLSSRIRRDELERVFQRFGQCDVRLKDGYGFVVYEFPPNAEKALRALEKKHICGEALNLTWSNKQPRQFNRLARAGGRSYEPQHSRDSVKGKLGSNVLDYRTSVKQSDGFSKRSASTNMRDKEVMYDKNRAKDNFGDEHSGYREEFLGEGGRFESDRVENDRWGEQLHYQLNENGLKNDVVFERYEPCPDYERKYDSGVHQLAYRGGSPALRRPQKDIGRDNSNEVNLKCSRDANFQATCYQCGGSGHKMRNCPQESSSLRNSTRSDPRHDDRRGSGGSERRRFGSRSQERSSRDSMPKRLLKNDTKSSSLGKDQKSIWNGSSPVGNETDKSLKTHDGGNKRSRKEIESPKGHDTKKTRRSFSSSLHSRSHSSSQSLEHVKRSCSHSRSRARLLSSKSRSTSRSHYTQSKSCKSMARTSSHTSLSVSLGQPLPSSSNKAQLNLKGSSDNVTTPESKEILTEKEQPVEGDNGLEEAKVEKRIVAVNSEIGVTPPQAEIEMEKGQPLEKDTEDHQMASCSLYEVSNISTVAVEKGTVDNGGSPKSLVEMNCQDSDKLTTELAPVQMKNPDSDPSISLRSGHSLSISSEELHLVIKHYYGHDLQNENQRHLPADAYFGSARLWPWEIIYYRRLKKGPISVENYARRLDQNREFGVVDKYIRSSSGWEELTQEN</sequence>
<keyword evidence="1" id="KW-0862">Zinc</keyword>
<feature type="compositionally biased region" description="Basic and acidic residues" evidence="3">
    <location>
        <begin position="270"/>
        <end position="312"/>
    </location>
</feature>
<feature type="compositionally biased region" description="Basic and acidic residues" evidence="3">
    <location>
        <begin position="220"/>
        <end position="229"/>
    </location>
</feature>
<feature type="compositionally biased region" description="Polar residues" evidence="3">
    <location>
        <begin position="411"/>
        <end position="459"/>
    </location>
</feature>
<feature type="compositionally biased region" description="Polar residues" evidence="3">
    <location>
        <begin position="260"/>
        <end position="269"/>
    </location>
</feature>
<reference evidence="7" key="1">
    <citation type="journal article" date="2010" name="Nat. Biotechnol.">
        <title>Draft genome sequence of the oilseed species Ricinus communis.</title>
        <authorList>
            <person name="Chan A.P."/>
            <person name="Crabtree J."/>
            <person name="Zhao Q."/>
            <person name="Lorenzi H."/>
            <person name="Orvis J."/>
            <person name="Puiu D."/>
            <person name="Melake-Berhan A."/>
            <person name="Jones K.M."/>
            <person name="Redman J."/>
            <person name="Chen G."/>
            <person name="Cahoon E.B."/>
            <person name="Gedil M."/>
            <person name="Stanke M."/>
            <person name="Haas B.J."/>
            <person name="Wortman J.R."/>
            <person name="Fraser-Liggett C.M."/>
            <person name="Ravel J."/>
            <person name="Rabinowicz P.D."/>
        </authorList>
    </citation>
    <scope>NUCLEOTIDE SEQUENCE [LARGE SCALE GENOMIC DNA]</scope>
    <source>
        <strain evidence="7">cv. Hale</strain>
    </source>
</reference>
<dbReference type="SUPFAM" id="SSF54928">
    <property type="entry name" value="RNA-binding domain, RBD"/>
    <property type="match status" value="1"/>
</dbReference>
<organism evidence="6 7">
    <name type="scientific">Ricinus communis</name>
    <name type="common">Castor bean</name>
    <dbReference type="NCBI Taxonomy" id="3988"/>
    <lineage>
        <taxon>Eukaryota</taxon>
        <taxon>Viridiplantae</taxon>
        <taxon>Streptophyta</taxon>
        <taxon>Embryophyta</taxon>
        <taxon>Tracheophyta</taxon>
        <taxon>Spermatophyta</taxon>
        <taxon>Magnoliopsida</taxon>
        <taxon>eudicotyledons</taxon>
        <taxon>Gunneridae</taxon>
        <taxon>Pentapetalae</taxon>
        <taxon>rosids</taxon>
        <taxon>fabids</taxon>
        <taxon>Malpighiales</taxon>
        <taxon>Euphorbiaceae</taxon>
        <taxon>Acalyphoideae</taxon>
        <taxon>Acalypheae</taxon>
        <taxon>Ricinus</taxon>
    </lineage>
</organism>
<evidence type="ECO:0000313" key="7">
    <source>
        <dbReference type="Proteomes" id="UP000008311"/>
    </source>
</evidence>
<feature type="region of interest" description="Disordered" evidence="3">
    <location>
        <begin position="253"/>
        <end position="477"/>
    </location>
</feature>
<evidence type="ECO:0000256" key="2">
    <source>
        <dbReference type="PROSITE-ProRule" id="PRU00176"/>
    </source>
</evidence>
<dbReference type="SMART" id="SM00360">
    <property type="entry name" value="RRM"/>
    <property type="match status" value="1"/>
</dbReference>
<keyword evidence="7" id="KW-1185">Reference proteome</keyword>
<feature type="compositionally biased region" description="Basic and acidic residues" evidence="3">
    <location>
        <begin position="334"/>
        <end position="361"/>
    </location>
</feature>
<gene>
    <name evidence="6" type="ORF">RCOM_0225930</name>
</gene>
<evidence type="ECO:0000259" key="4">
    <source>
        <dbReference type="PROSITE" id="PS50102"/>
    </source>
</evidence>
<evidence type="ECO:0000313" key="6">
    <source>
        <dbReference type="EMBL" id="EEF32219.1"/>
    </source>
</evidence>
<keyword evidence="1" id="KW-0863">Zinc-finger</keyword>
<dbReference type="PROSITE" id="PS50102">
    <property type="entry name" value="RRM"/>
    <property type="match status" value="1"/>
</dbReference>
<dbReference type="InterPro" id="IPR001878">
    <property type="entry name" value="Znf_CCHC"/>
</dbReference>
<feature type="region of interest" description="Disordered" evidence="3">
    <location>
        <begin position="211"/>
        <end position="231"/>
    </location>
</feature>
<feature type="compositionally biased region" description="Basic residues" evidence="3">
    <location>
        <begin position="388"/>
        <end position="397"/>
    </location>
</feature>
<evidence type="ECO:0000256" key="3">
    <source>
        <dbReference type="SAM" id="MobiDB-lite"/>
    </source>
</evidence>
<feature type="domain" description="CCHC-type" evidence="5">
    <location>
        <begin position="246"/>
        <end position="261"/>
    </location>
</feature>
<feature type="compositionally biased region" description="Polar residues" evidence="3">
    <location>
        <begin position="313"/>
        <end position="332"/>
    </location>
</feature>
<feature type="compositionally biased region" description="Low complexity" evidence="3">
    <location>
        <begin position="398"/>
        <end position="410"/>
    </location>
</feature>
<dbReference type="PROSITE" id="PS50158">
    <property type="entry name" value="ZF_CCHC"/>
    <property type="match status" value="1"/>
</dbReference>
<keyword evidence="2" id="KW-0694">RNA-binding</keyword>
<dbReference type="GO" id="GO:0003723">
    <property type="term" value="F:RNA binding"/>
    <property type="evidence" value="ECO:0000318"/>
    <property type="project" value="GO_Central"/>
</dbReference>
<feature type="domain" description="RRM" evidence="4">
    <location>
        <begin position="1"/>
        <end position="70"/>
    </location>
</feature>
<dbReference type="InterPro" id="IPR012677">
    <property type="entry name" value="Nucleotide-bd_a/b_plait_sf"/>
</dbReference>
<dbReference type="InterPro" id="IPR035979">
    <property type="entry name" value="RBD_domain_sf"/>
</dbReference>
<evidence type="ECO:0000256" key="1">
    <source>
        <dbReference type="PROSITE-ProRule" id="PRU00047"/>
    </source>
</evidence>
<dbReference type="Gene3D" id="3.30.70.330">
    <property type="match status" value="1"/>
</dbReference>
<dbReference type="InParanoid" id="B9SVZ5"/>
<keyword evidence="1" id="KW-0479">Metal-binding</keyword>
<evidence type="ECO:0000259" key="5">
    <source>
        <dbReference type="PROSITE" id="PS50158"/>
    </source>
</evidence>
<dbReference type="GO" id="GO:0008270">
    <property type="term" value="F:zinc ion binding"/>
    <property type="evidence" value="ECO:0007669"/>
    <property type="project" value="UniProtKB-KW"/>
</dbReference>
<proteinExistence type="predicted"/>
<dbReference type="Gene3D" id="4.10.60.10">
    <property type="entry name" value="Zinc finger, CCHC-type"/>
    <property type="match status" value="1"/>
</dbReference>
<dbReference type="PANTHER" id="PTHR48038:SF2">
    <property type="entry name" value="OS02G0536400 PROTEIN"/>
    <property type="match status" value="1"/>
</dbReference>
<dbReference type="SMART" id="SM00343">
    <property type="entry name" value="ZnF_C2HC"/>
    <property type="match status" value="1"/>
</dbReference>
<dbReference type="PANTHER" id="PTHR48038">
    <property type="entry name" value="RIBONUCLEOPROTEIN RB97D"/>
    <property type="match status" value="1"/>
</dbReference>
<dbReference type="InterPro" id="IPR000504">
    <property type="entry name" value="RRM_dom"/>
</dbReference>
<name>B9SVZ5_RICCO</name>